<feature type="chain" id="PRO_5035308693" evidence="4">
    <location>
        <begin position="20"/>
        <end position="299"/>
    </location>
</feature>
<dbReference type="PANTHER" id="PTHR44427">
    <property type="entry name" value="CARCINOEMBRYONIC ANTIGEN-RELATED CELL ADHESION MOLECULE 19"/>
    <property type="match status" value="1"/>
</dbReference>
<dbReference type="SUPFAM" id="SSF48726">
    <property type="entry name" value="Immunoglobulin"/>
    <property type="match status" value="2"/>
</dbReference>
<keyword evidence="3" id="KW-0812">Transmembrane</keyword>
<dbReference type="Proteomes" id="UP000186698">
    <property type="component" value="Chromosome 7L"/>
</dbReference>
<evidence type="ECO:0000313" key="7">
    <source>
        <dbReference type="RefSeq" id="XP_041425515.1"/>
    </source>
</evidence>
<dbReference type="InterPro" id="IPR013783">
    <property type="entry name" value="Ig-like_fold"/>
</dbReference>
<evidence type="ECO:0000259" key="5">
    <source>
        <dbReference type="PROSITE" id="PS50835"/>
    </source>
</evidence>
<feature type="transmembrane region" description="Helical" evidence="3">
    <location>
        <begin position="222"/>
        <end position="247"/>
    </location>
</feature>
<feature type="domain" description="Ig-like" evidence="5">
    <location>
        <begin position="129"/>
        <end position="202"/>
    </location>
</feature>
<keyword evidence="2" id="KW-0325">Glycoprotein</keyword>
<dbReference type="GeneID" id="108695897"/>
<proteinExistence type="predicted"/>
<sequence>MKTYLLSALFSVWINLINGISIQLMPEYPVDNQPVTLSVSGVIGIIESFSWYKSSTVVNSSLILTYNSSSYTETQGPQYFSRASGLPDGSLSISTIYTTDQTYYTVQVEADSLTVDTIYLRVYVPVTKPEITASLWPEELEYNLTCRENNAEKILWNRIDGRFPSGVIFSNNNRTMTIPKFIKSDAGQYQCEVENTISKNISDLYMLSQYCVCTDPPADNTVGILAGIICGTIAGIALIASVTFLLYTKYIHPVKQANTGQFNDKQDPSATYDTITGRGEGMQHRQQHQQDHTYCDLKI</sequence>
<protein>
    <submittedName>
        <fullName evidence="7">Carcinoembryonic antigen-related cell adhesion molecule 21-like</fullName>
    </submittedName>
</protein>
<dbReference type="PANTHER" id="PTHR44427:SF28">
    <property type="entry name" value="CARCINOEMBRYONIC ANTIGEN-RELATED CELL ADHESION MOLECULE 2 ISOFORM X1"/>
    <property type="match status" value="1"/>
</dbReference>
<keyword evidence="1 4" id="KW-0732">Signal</keyword>
<dbReference type="KEGG" id="xla:108695897"/>
<dbReference type="Gene3D" id="2.60.40.10">
    <property type="entry name" value="Immunoglobulins"/>
    <property type="match status" value="2"/>
</dbReference>
<evidence type="ECO:0000256" key="4">
    <source>
        <dbReference type="SAM" id="SignalP"/>
    </source>
</evidence>
<keyword evidence="6" id="KW-1185">Reference proteome</keyword>
<evidence type="ECO:0000256" key="1">
    <source>
        <dbReference type="ARBA" id="ARBA00022729"/>
    </source>
</evidence>
<dbReference type="AlphaFoldDB" id="A0A8J1LA41"/>
<reference evidence="7" key="1">
    <citation type="submission" date="2025-08" db="UniProtKB">
        <authorList>
            <consortium name="RefSeq"/>
        </authorList>
    </citation>
    <scope>IDENTIFICATION</scope>
    <source>
        <strain evidence="7">J_2021</strain>
        <tissue evidence="7">Erythrocytes</tissue>
    </source>
</reference>
<name>A0A8J1LA41_XENLA</name>
<dbReference type="OrthoDB" id="6159398at2759"/>
<organism evidence="6 7">
    <name type="scientific">Xenopus laevis</name>
    <name type="common">African clawed frog</name>
    <dbReference type="NCBI Taxonomy" id="8355"/>
    <lineage>
        <taxon>Eukaryota</taxon>
        <taxon>Metazoa</taxon>
        <taxon>Chordata</taxon>
        <taxon>Craniata</taxon>
        <taxon>Vertebrata</taxon>
        <taxon>Euteleostomi</taxon>
        <taxon>Amphibia</taxon>
        <taxon>Batrachia</taxon>
        <taxon>Anura</taxon>
        <taxon>Pipoidea</taxon>
        <taxon>Pipidae</taxon>
        <taxon>Xenopodinae</taxon>
        <taxon>Xenopus</taxon>
        <taxon>Xenopus</taxon>
    </lineage>
</organism>
<evidence type="ECO:0000256" key="3">
    <source>
        <dbReference type="SAM" id="Phobius"/>
    </source>
</evidence>
<keyword evidence="3" id="KW-0472">Membrane</keyword>
<keyword evidence="3" id="KW-1133">Transmembrane helix</keyword>
<dbReference type="InterPro" id="IPR050831">
    <property type="entry name" value="CEA_cell_adhesion"/>
</dbReference>
<gene>
    <name evidence="7" type="primary">ceacam19lv.L</name>
</gene>
<accession>A0A8J1LA41</accession>
<dbReference type="RefSeq" id="XP_041425515.1">
    <property type="nucleotide sequence ID" value="XM_041569581.1"/>
</dbReference>
<dbReference type="InterPro" id="IPR036179">
    <property type="entry name" value="Ig-like_dom_sf"/>
</dbReference>
<feature type="signal peptide" evidence="4">
    <location>
        <begin position="1"/>
        <end position="19"/>
    </location>
</feature>
<evidence type="ECO:0000313" key="6">
    <source>
        <dbReference type="Proteomes" id="UP000186698"/>
    </source>
</evidence>
<dbReference type="CTD" id="108695897"/>
<dbReference type="PROSITE" id="PS50835">
    <property type="entry name" value="IG_LIKE"/>
    <property type="match status" value="1"/>
</dbReference>
<evidence type="ECO:0000256" key="2">
    <source>
        <dbReference type="ARBA" id="ARBA00023180"/>
    </source>
</evidence>
<dbReference type="InterPro" id="IPR007110">
    <property type="entry name" value="Ig-like_dom"/>
</dbReference>